<accession>A0A0R3UHC2</accession>
<organism evidence="6">
    <name type="scientific">Mesocestoides corti</name>
    <name type="common">Flatworm</name>
    <dbReference type="NCBI Taxonomy" id="53468"/>
    <lineage>
        <taxon>Eukaryota</taxon>
        <taxon>Metazoa</taxon>
        <taxon>Spiralia</taxon>
        <taxon>Lophotrochozoa</taxon>
        <taxon>Platyhelminthes</taxon>
        <taxon>Cestoda</taxon>
        <taxon>Eucestoda</taxon>
        <taxon>Cyclophyllidea</taxon>
        <taxon>Mesocestoididae</taxon>
        <taxon>Mesocestoides</taxon>
    </lineage>
</organism>
<keyword evidence="1" id="KW-0677">Repeat</keyword>
<dbReference type="Proteomes" id="UP000267029">
    <property type="component" value="Unassembled WGS sequence"/>
</dbReference>
<dbReference type="GO" id="GO:0005884">
    <property type="term" value="C:actin filament"/>
    <property type="evidence" value="ECO:0007669"/>
    <property type="project" value="TreeGrafter"/>
</dbReference>
<evidence type="ECO:0000259" key="3">
    <source>
        <dbReference type="PROSITE" id="PS50021"/>
    </source>
</evidence>
<dbReference type="InterPro" id="IPR039959">
    <property type="entry name" value="Fimbrin/Plastin"/>
</dbReference>
<proteinExistence type="predicted"/>
<feature type="domain" description="Calponin-homology (CH)" evidence="3">
    <location>
        <begin position="1"/>
        <end position="98"/>
    </location>
</feature>
<dbReference type="InterPro" id="IPR036872">
    <property type="entry name" value="CH_dom_sf"/>
</dbReference>
<dbReference type="Gene3D" id="1.10.418.10">
    <property type="entry name" value="Calponin-like domain"/>
    <property type="match status" value="4"/>
</dbReference>
<dbReference type="GO" id="GO:0005737">
    <property type="term" value="C:cytoplasm"/>
    <property type="evidence" value="ECO:0007669"/>
    <property type="project" value="TreeGrafter"/>
</dbReference>
<dbReference type="PANTHER" id="PTHR19961">
    <property type="entry name" value="FIMBRIN/PLASTIN"/>
    <property type="match status" value="1"/>
</dbReference>
<dbReference type="SUPFAM" id="SSF47576">
    <property type="entry name" value="Calponin-homology domain, CH-domain"/>
    <property type="match status" value="1"/>
</dbReference>
<dbReference type="OrthoDB" id="431378at2759"/>
<dbReference type="WBParaSite" id="MCU_002448-RA">
    <property type="protein sequence ID" value="MCU_002448-RA"/>
    <property type="gene ID" value="MCU_002448"/>
</dbReference>
<dbReference type="GO" id="GO:0051639">
    <property type="term" value="P:actin filament network formation"/>
    <property type="evidence" value="ECO:0007669"/>
    <property type="project" value="TreeGrafter"/>
</dbReference>
<dbReference type="GO" id="GO:0051015">
    <property type="term" value="F:actin filament binding"/>
    <property type="evidence" value="ECO:0007669"/>
    <property type="project" value="InterPro"/>
</dbReference>
<keyword evidence="5" id="KW-1185">Reference proteome</keyword>
<dbReference type="GO" id="GO:0032432">
    <property type="term" value="C:actin filament bundle"/>
    <property type="evidence" value="ECO:0007669"/>
    <property type="project" value="TreeGrafter"/>
</dbReference>
<dbReference type="GO" id="GO:0051017">
    <property type="term" value="P:actin filament bundle assembly"/>
    <property type="evidence" value="ECO:0007669"/>
    <property type="project" value="InterPro"/>
</dbReference>
<dbReference type="Pfam" id="PF00307">
    <property type="entry name" value="CH"/>
    <property type="match status" value="3"/>
</dbReference>
<dbReference type="InterPro" id="IPR001715">
    <property type="entry name" value="CH_dom"/>
</dbReference>
<reference evidence="6" key="2">
    <citation type="submission" date="2019-11" db="UniProtKB">
        <authorList>
            <consortium name="WormBaseParasite"/>
        </authorList>
    </citation>
    <scope>IDENTIFICATION</scope>
</reference>
<dbReference type="PROSITE" id="PS50021">
    <property type="entry name" value="CH"/>
    <property type="match status" value="3"/>
</dbReference>
<feature type="domain" description="Calponin-homology (CH)" evidence="3">
    <location>
        <begin position="370"/>
        <end position="471"/>
    </location>
</feature>
<dbReference type="CDD" id="cd21218">
    <property type="entry name" value="CH_PLS_FIM_rpt2"/>
    <property type="match status" value="1"/>
</dbReference>
<evidence type="ECO:0000256" key="2">
    <source>
        <dbReference type="ARBA" id="ARBA00023203"/>
    </source>
</evidence>
<sequence>MPLDPFSDSLYDATKKGVIPCKIINCLFPNTIDERAINKSDNLFYASHRVENLQLALSAARCNGCAVKTITVDDLMGARTYFKLASLEFFKQVILKGFFRKINIHEHPEILTLRHVNEDLNDLRCLSPELVLIRYVNYHLKSSGITKTLTSFEYDLSDCMVYAHLLYKIAPVTVRPRLLPADQVLLDNNIGNRAKAVLQNLRELGAEMFLCEDDFVHAEHHRESRGVLHLITVAFLFDRFAGEMKAYGGGDFPVSKEDVNELSSRNFVNSLNVSPYCTHIISNLRDGLIAKQIFEILRPGFTTGLKFTHEFDFIRRDAQFLQNNTCILRLVQGYPFRLPSLDAERLTKSDQATCEALLLQMLRSYLTRDAYDEHELLRWVNDQLARAGKPIELRSFSDRIIADECLFAVVLNNLVSGLVSRDCLRGKRHENARYYISIAHKAGFRVYTRPEHFDLCSPRWVAIAFAALRWG</sequence>
<dbReference type="EMBL" id="UXSR01005286">
    <property type="protein sequence ID" value="VDD80713.1"/>
    <property type="molecule type" value="Genomic_DNA"/>
</dbReference>
<gene>
    <name evidence="4" type="ORF">MCOS_LOCUS6716</name>
</gene>
<dbReference type="SMART" id="SM00033">
    <property type="entry name" value="CH"/>
    <property type="match status" value="2"/>
</dbReference>
<keyword evidence="2" id="KW-0009">Actin-binding</keyword>
<protein>
    <submittedName>
        <fullName evidence="6">Plastin-3</fullName>
    </submittedName>
</protein>
<dbReference type="PANTHER" id="PTHR19961:SF18">
    <property type="entry name" value="FI19014P1"/>
    <property type="match status" value="1"/>
</dbReference>
<evidence type="ECO:0000313" key="6">
    <source>
        <dbReference type="WBParaSite" id="MCU_002448-RA"/>
    </source>
</evidence>
<reference evidence="4 5" key="1">
    <citation type="submission" date="2018-10" db="EMBL/GenBank/DDBJ databases">
        <authorList>
            <consortium name="Pathogen Informatics"/>
        </authorList>
    </citation>
    <scope>NUCLEOTIDE SEQUENCE [LARGE SCALE GENOMIC DNA]</scope>
</reference>
<name>A0A0R3UHC2_MESCO</name>
<evidence type="ECO:0000313" key="4">
    <source>
        <dbReference type="EMBL" id="VDD80713.1"/>
    </source>
</evidence>
<feature type="domain" description="Calponin-homology (CH)" evidence="3">
    <location>
        <begin position="126"/>
        <end position="241"/>
    </location>
</feature>
<evidence type="ECO:0000313" key="5">
    <source>
        <dbReference type="Proteomes" id="UP000267029"/>
    </source>
</evidence>
<dbReference type="STRING" id="53468.A0A0R3UHC2"/>
<evidence type="ECO:0000256" key="1">
    <source>
        <dbReference type="ARBA" id="ARBA00022737"/>
    </source>
</evidence>
<dbReference type="AlphaFoldDB" id="A0A0R3UHC2"/>